<evidence type="ECO:0000313" key="2">
    <source>
        <dbReference type="Proteomes" id="UP000316545"/>
    </source>
</evidence>
<dbReference type="EMBL" id="VITO01000015">
    <property type="protein sequence ID" value="TWB22855.1"/>
    <property type="molecule type" value="Genomic_DNA"/>
</dbReference>
<accession>A0A560FMM9</accession>
<organism evidence="1 2">
    <name type="scientific">Nitrospirillum amazonense</name>
    <dbReference type="NCBI Taxonomy" id="28077"/>
    <lineage>
        <taxon>Bacteria</taxon>
        <taxon>Pseudomonadati</taxon>
        <taxon>Pseudomonadota</taxon>
        <taxon>Alphaproteobacteria</taxon>
        <taxon>Rhodospirillales</taxon>
        <taxon>Azospirillaceae</taxon>
        <taxon>Nitrospirillum</taxon>
    </lineage>
</organism>
<protein>
    <submittedName>
        <fullName evidence="1">Uncharacterized protein</fullName>
    </submittedName>
</protein>
<dbReference type="AlphaFoldDB" id="A0A560FMM9"/>
<dbReference type="RefSeq" id="WP_145618957.1">
    <property type="nucleotide sequence ID" value="NZ_VITO01000015.1"/>
</dbReference>
<comment type="caution">
    <text evidence="1">The sequence shown here is derived from an EMBL/GenBank/DDBJ whole genome shotgun (WGS) entry which is preliminary data.</text>
</comment>
<evidence type="ECO:0000313" key="1">
    <source>
        <dbReference type="EMBL" id="TWB22855.1"/>
    </source>
</evidence>
<keyword evidence="2" id="KW-1185">Reference proteome</keyword>
<reference evidence="1 2" key="1">
    <citation type="submission" date="2019-06" db="EMBL/GenBank/DDBJ databases">
        <title>Genomic Encyclopedia of Type Strains, Phase IV (KMG-V): Genome sequencing to study the core and pangenomes of soil and plant-associated prokaryotes.</title>
        <authorList>
            <person name="Whitman W."/>
        </authorList>
    </citation>
    <scope>NUCLEOTIDE SEQUENCE [LARGE SCALE GENOMIC DNA]</scope>
    <source>
        <strain evidence="1 2">BR 11865</strain>
    </source>
</reference>
<name>A0A560FMM9_9PROT</name>
<sequence>MANQGKYINVPVLADQLPIVEKVVRPVKIGEKVERVKKHLLSSEYEDVVKPIFEDQVVEVPTGETSAYWADYVALCQSMDKTMNSLDAEGYDVVQITPITVAGHRHRAYSDCSTDWGYSFTKGAIITAKRRG</sequence>
<proteinExistence type="predicted"/>
<gene>
    <name evidence="1" type="ORF">FBZ88_1151</name>
</gene>
<dbReference type="Proteomes" id="UP000316545">
    <property type="component" value="Unassembled WGS sequence"/>
</dbReference>